<dbReference type="EMBL" id="BQXS01010877">
    <property type="protein sequence ID" value="GKT34845.1"/>
    <property type="molecule type" value="Genomic_DNA"/>
</dbReference>
<evidence type="ECO:0000313" key="3">
    <source>
        <dbReference type="Proteomes" id="UP001057375"/>
    </source>
</evidence>
<dbReference type="Proteomes" id="UP001057375">
    <property type="component" value="Unassembled WGS sequence"/>
</dbReference>
<sequence>LWKESDTPTHEYIRTFFLKTDMEERLERRDRKKRREKKKKASGLTHEEHGKVIKEEDTGGELTGREPVDKDELDWSPDARQQDGALYESSGPDFSDIYEDLEQLDVDLSHSSKNKNKTDNSNGNVMRLEGFEYKMLKWKRQKDGRQLDLSTTGSSRHDDERSCDDSMDEIERDITLKRKQQREQLREIEEEKRREAEAEAQIEEEGLGLDMATPHEADNVKVEKEGEEEEEEGDEGRRRRRRRSFLARNWCLSEGNLGEIRIEWGKKVEKADGSVSISGSRSVCGNMTLFEQTTLKKGKPLIIDTPSCYCQVKKGEEKEYMVVTVAPRDQCRSITFVCQDENKYKKLKRILKERV</sequence>
<evidence type="ECO:0000313" key="2">
    <source>
        <dbReference type="EMBL" id="GKT34845.1"/>
    </source>
</evidence>
<feature type="compositionally biased region" description="Basic and acidic residues" evidence="1">
    <location>
        <begin position="213"/>
        <end position="224"/>
    </location>
</feature>
<name>A0ABQ5KQU9_9EUKA</name>
<evidence type="ECO:0000256" key="1">
    <source>
        <dbReference type="SAM" id="MobiDB-lite"/>
    </source>
</evidence>
<protein>
    <submittedName>
        <fullName evidence="2">Uncharacterized protein</fullName>
    </submittedName>
</protein>
<feature type="compositionally biased region" description="Acidic residues" evidence="1">
    <location>
        <begin position="225"/>
        <end position="234"/>
    </location>
</feature>
<feature type="compositionally biased region" description="Basic and acidic residues" evidence="1">
    <location>
        <begin position="155"/>
        <end position="164"/>
    </location>
</feature>
<feature type="compositionally biased region" description="Acidic residues" evidence="1">
    <location>
        <begin position="198"/>
        <end position="207"/>
    </location>
</feature>
<feature type="region of interest" description="Disordered" evidence="1">
    <location>
        <begin position="140"/>
        <end position="239"/>
    </location>
</feature>
<accession>A0ABQ5KQU9</accession>
<proteinExistence type="predicted"/>
<feature type="compositionally biased region" description="Basic residues" evidence="1">
    <location>
        <begin position="30"/>
        <end position="41"/>
    </location>
</feature>
<feature type="non-terminal residue" evidence="2">
    <location>
        <position position="1"/>
    </location>
</feature>
<organism evidence="2 3">
    <name type="scientific">Aduncisulcus paluster</name>
    <dbReference type="NCBI Taxonomy" id="2918883"/>
    <lineage>
        <taxon>Eukaryota</taxon>
        <taxon>Metamonada</taxon>
        <taxon>Carpediemonas-like organisms</taxon>
        <taxon>Aduncisulcus</taxon>
    </lineage>
</organism>
<feature type="compositionally biased region" description="Basic and acidic residues" evidence="1">
    <location>
        <begin position="172"/>
        <end position="197"/>
    </location>
</feature>
<feature type="compositionally biased region" description="Basic and acidic residues" evidence="1">
    <location>
        <begin position="45"/>
        <end position="70"/>
    </location>
</feature>
<gene>
    <name evidence="2" type="ORF">ADUPG1_008122</name>
</gene>
<keyword evidence="3" id="KW-1185">Reference proteome</keyword>
<reference evidence="2" key="1">
    <citation type="submission" date="2022-03" db="EMBL/GenBank/DDBJ databases">
        <title>Draft genome sequence of Aduncisulcus paluster, a free-living microaerophilic Fornicata.</title>
        <authorList>
            <person name="Yuyama I."/>
            <person name="Kume K."/>
            <person name="Tamura T."/>
            <person name="Inagaki Y."/>
            <person name="Hashimoto T."/>
        </authorList>
    </citation>
    <scope>NUCLEOTIDE SEQUENCE</scope>
    <source>
        <strain evidence="2">NY0171</strain>
    </source>
</reference>
<feature type="region of interest" description="Disordered" evidence="1">
    <location>
        <begin position="26"/>
        <end position="101"/>
    </location>
</feature>
<comment type="caution">
    <text evidence="2">The sequence shown here is derived from an EMBL/GenBank/DDBJ whole genome shotgun (WGS) entry which is preliminary data.</text>
</comment>